<feature type="domain" description="Carrier" evidence="6">
    <location>
        <begin position="4293"/>
        <end position="4366"/>
    </location>
</feature>
<dbReference type="GO" id="GO:0031169">
    <property type="term" value="P:ferrichrome biosynthetic process"/>
    <property type="evidence" value="ECO:0007669"/>
    <property type="project" value="UniProtKB-ARBA"/>
</dbReference>
<dbReference type="Gene3D" id="3.30.559.30">
    <property type="entry name" value="Nonribosomal peptide synthetase, condensation domain"/>
    <property type="match status" value="6"/>
</dbReference>
<dbReference type="InterPro" id="IPR010071">
    <property type="entry name" value="AA_adenyl_dom"/>
</dbReference>
<dbReference type="FunFam" id="3.30.300.30:FF:000015">
    <property type="entry name" value="Nonribosomal peptide synthase SidD"/>
    <property type="match status" value="1"/>
</dbReference>
<feature type="domain" description="Carrier" evidence="6">
    <location>
        <begin position="3740"/>
        <end position="3813"/>
    </location>
</feature>
<dbReference type="FunFam" id="3.30.300.30:FF:000033">
    <property type="entry name" value="Nonribosomal siderophore peptide synthase SidC"/>
    <property type="match status" value="1"/>
</dbReference>
<comment type="pathway">
    <text evidence="1">Siderophore biosynthesis.</text>
</comment>
<dbReference type="InterPro" id="IPR020845">
    <property type="entry name" value="AMP-binding_CS"/>
</dbReference>
<feature type="domain" description="Carrier" evidence="6">
    <location>
        <begin position="515"/>
        <end position="588"/>
    </location>
</feature>
<dbReference type="Gene3D" id="3.30.559.10">
    <property type="entry name" value="Chloramphenicol acetyltransferase-like domain"/>
    <property type="match status" value="5"/>
</dbReference>
<dbReference type="Pfam" id="PF00501">
    <property type="entry name" value="AMP-binding"/>
    <property type="match status" value="3"/>
</dbReference>
<dbReference type="GO" id="GO:0005737">
    <property type="term" value="C:cytoplasm"/>
    <property type="evidence" value="ECO:0007669"/>
    <property type="project" value="TreeGrafter"/>
</dbReference>
<dbReference type="SMART" id="SM00823">
    <property type="entry name" value="PKS_PP"/>
    <property type="match status" value="6"/>
</dbReference>
<dbReference type="Proteomes" id="UP001175261">
    <property type="component" value="Unassembled WGS sequence"/>
</dbReference>
<feature type="domain" description="Carrier" evidence="6">
    <location>
        <begin position="1581"/>
        <end position="1655"/>
    </location>
</feature>
<gene>
    <name evidence="7" type="ORF">NLU13_6632</name>
</gene>
<keyword evidence="8" id="KW-1185">Reference proteome</keyword>
<evidence type="ECO:0000313" key="7">
    <source>
        <dbReference type="EMBL" id="KAK0386796.1"/>
    </source>
</evidence>
<comment type="similarity">
    <text evidence="5">Belongs to the NRP synthetase family.</text>
</comment>
<comment type="caution">
    <text evidence="7">The sequence shown here is derived from an EMBL/GenBank/DDBJ whole genome shotgun (WGS) entry which is preliminary data.</text>
</comment>
<dbReference type="SUPFAM" id="SSF56801">
    <property type="entry name" value="Acetyl-CoA synthetase-like"/>
    <property type="match status" value="3"/>
</dbReference>
<dbReference type="PROSITE" id="PS00455">
    <property type="entry name" value="AMP_BINDING"/>
    <property type="match status" value="2"/>
</dbReference>
<dbReference type="CDD" id="cd05918">
    <property type="entry name" value="A_NRPS_SidN3_like"/>
    <property type="match status" value="2"/>
</dbReference>
<dbReference type="GO" id="GO:0010106">
    <property type="term" value="P:cellular response to iron ion starvation"/>
    <property type="evidence" value="ECO:0007669"/>
    <property type="project" value="UniProtKB-ARBA"/>
</dbReference>
<evidence type="ECO:0000259" key="6">
    <source>
        <dbReference type="PROSITE" id="PS50075"/>
    </source>
</evidence>
<dbReference type="GO" id="GO:0031177">
    <property type="term" value="F:phosphopantetheine binding"/>
    <property type="evidence" value="ECO:0007669"/>
    <property type="project" value="InterPro"/>
</dbReference>
<dbReference type="PROSITE" id="PS50075">
    <property type="entry name" value="CARRIER"/>
    <property type="match status" value="6"/>
</dbReference>
<dbReference type="EMBL" id="JAPDFR010000005">
    <property type="protein sequence ID" value="KAK0386796.1"/>
    <property type="molecule type" value="Genomic_DNA"/>
</dbReference>
<dbReference type="SUPFAM" id="SSF52777">
    <property type="entry name" value="CoA-dependent acyltransferases"/>
    <property type="match status" value="12"/>
</dbReference>
<dbReference type="InterPro" id="IPR006162">
    <property type="entry name" value="Ppantetheine_attach_site"/>
</dbReference>
<dbReference type="Gene3D" id="3.40.50.12780">
    <property type="entry name" value="N-terminal domain of ligase-like"/>
    <property type="match status" value="3"/>
</dbReference>
<evidence type="ECO:0000256" key="5">
    <source>
        <dbReference type="ARBA" id="ARBA00029454"/>
    </source>
</evidence>
<evidence type="ECO:0000256" key="3">
    <source>
        <dbReference type="ARBA" id="ARBA00022553"/>
    </source>
</evidence>
<keyword evidence="3" id="KW-0597">Phosphoprotein</keyword>
<dbReference type="InterPro" id="IPR009081">
    <property type="entry name" value="PP-bd_ACP"/>
</dbReference>
<keyword evidence="2" id="KW-0596">Phosphopantetheine</keyword>
<dbReference type="SUPFAM" id="SSF47336">
    <property type="entry name" value="ACP-like"/>
    <property type="match status" value="6"/>
</dbReference>
<dbReference type="Pfam" id="PF00550">
    <property type="entry name" value="PP-binding"/>
    <property type="match status" value="6"/>
</dbReference>
<dbReference type="InterPro" id="IPR000873">
    <property type="entry name" value="AMP-dep_synth/lig_dom"/>
</dbReference>
<accession>A0AA39GGL5</accession>
<proteinExistence type="inferred from homology"/>
<evidence type="ECO:0000256" key="2">
    <source>
        <dbReference type="ARBA" id="ARBA00022450"/>
    </source>
</evidence>
<reference evidence="7" key="1">
    <citation type="submission" date="2022-10" db="EMBL/GenBank/DDBJ databases">
        <title>Determination and structural analysis of whole genome sequence of Sarocladium strictum F4-1.</title>
        <authorList>
            <person name="Hu L."/>
            <person name="Jiang Y."/>
        </authorList>
    </citation>
    <scope>NUCLEOTIDE SEQUENCE</scope>
    <source>
        <strain evidence="7">F4-1</strain>
    </source>
</reference>
<feature type="domain" description="Carrier" evidence="6">
    <location>
        <begin position="2117"/>
        <end position="2194"/>
    </location>
</feature>
<dbReference type="PROSITE" id="PS00012">
    <property type="entry name" value="PHOSPHOPANTETHEINE"/>
    <property type="match status" value="5"/>
</dbReference>
<dbReference type="InterPro" id="IPR042099">
    <property type="entry name" value="ANL_N_sf"/>
</dbReference>
<dbReference type="PANTHER" id="PTHR45527">
    <property type="entry name" value="NONRIBOSOMAL PEPTIDE SYNTHETASE"/>
    <property type="match status" value="1"/>
</dbReference>
<dbReference type="Pfam" id="PF00668">
    <property type="entry name" value="Condensation"/>
    <property type="match status" value="5"/>
</dbReference>
<evidence type="ECO:0000256" key="1">
    <source>
        <dbReference type="ARBA" id="ARBA00004924"/>
    </source>
</evidence>
<name>A0AA39GGL5_SARSR</name>
<dbReference type="GO" id="GO:0043041">
    <property type="term" value="P:amino acid activation for nonribosomal peptide biosynthetic process"/>
    <property type="evidence" value="ECO:0007669"/>
    <property type="project" value="TreeGrafter"/>
</dbReference>
<dbReference type="InterPro" id="IPR001242">
    <property type="entry name" value="Condensation_dom"/>
</dbReference>
<dbReference type="PANTHER" id="PTHR45527:SF1">
    <property type="entry name" value="FATTY ACID SYNTHASE"/>
    <property type="match status" value="1"/>
</dbReference>
<dbReference type="InterPro" id="IPR020806">
    <property type="entry name" value="PKS_PP-bd"/>
</dbReference>
<dbReference type="NCBIfam" id="TIGR01733">
    <property type="entry name" value="AA-adenyl-dom"/>
    <property type="match status" value="2"/>
</dbReference>
<dbReference type="InterPro" id="IPR045851">
    <property type="entry name" value="AMP-bd_C_sf"/>
</dbReference>
<organism evidence="7 8">
    <name type="scientific">Sarocladium strictum</name>
    <name type="common">Black bundle disease fungus</name>
    <name type="synonym">Acremonium strictum</name>
    <dbReference type="NCBI Taxonomy" id="5046"/>
    <lineage>
        <taxon>Eukaryota</taxon>
        <taxon>Fungi</taxon>
        <taxon>Dikarya</taxon>
        <taxon>Ascomycota</taxon>
        <taxon>Pezizomycotina</taxon>
        <taxon>Sordariomycetes</taxon>
        <taxon>Hypocreomycetidae</taxon>
        <taxon>Hypocreales</taxon>
        <taxon>Sarocladiaceae</taxon>
        <taxon>Sarocladium</taxon>
    </lineage>
</organism>
<evidence type="ECO:0000256" key="4">
    <source>
        <dbReference type="ARBA" id="ARBA00022598"/>
    </source>
</evidence>
<keyword evidence="4" id="KW-0436">Ligase</keyword>
<dbReference type="InterPro" id="IPR036736">
    <property type="entry name" value="ACP-like_sf"/>
</dbReference>
<evidence type="ECO:0000313" key="8">
    <source>
        <dbReference type="Proteomes" id="UP001175261"/>
    </source>
</evidence>
<dbReference type="Gene3D" id="1.10.1200.10">
    <property type="entry name" value="ACP-like"/>
    <property type="match status" value="6"/>
</dbReference>
<dbReference type="GO" id="GO:0016874">
    <property type="term" value="F:ligase activity"/>
    <property type="evidence" value="ECO:0007669"/>
    <property type="project" value="UniProtKB-KW"/>
</dbReference>
<dbReference type="FunFam" id="3.40.50.12780:FF:000024">
    <property type="entry name" value="Nonribosomal siderophore peptide synthase SidC"/>
    <property type="match status" value="2"/>
</dbReference>
<feature type="domain" description="Carrier" evidence="6">
    <location>
        <begin position="3196"/>
        <end position="3269"/>
    </location>
</feature>
<dbReference type="Gene3D" id="3.30.300.30">
    <property type="match status" value="3"/>
</dbReference>
<dbReference type="NCBIfam" id="NF003417">
    <property type="entry name" value="PRK04813.1"/>
    <property type="match status" value="3"/>
</dbReference>
<sequence length="4815" mass="534606">MELASLSVLNPSPQRMTGPGLLHELVQPSSTQTALEHLEKGVISSFTYAELHSASDLISQKVSKVRPAAGDRFIVPVLHAQSPGLYAALLGILKAGGAFCPLNLDVPADRLDFILKDVDATVVVVSAELQDRFTFPDHVQTVVVETLDTYSGPVPDERTVHVRPSDLAYVMYTSGSTGVPKGVAISHDAASQALMAHDSHIPEFSRFFQFAASTFDVSVFEIFFPLTRGKTLISASRTETLEDLTSVLRKLEVDACELTPTVAAGLLRSRESVPKLRTLLTIGEMLNKPVIEEFGGNSDRPSILWAMYGPTEATIHFGIIGFPLKTVSCFVLDPEKPVTEANELNVLPRGHIGELAVGGFQLADGYLNRPEQTTKAFITTKSGKVYRTGDKARLNEDGLLECFGRLSDGQVKLRGQRIELGEIEQAMLKTPQCHVATALVENSMLVGFCAADASVSQDDVLDSCRRWLPGYMVPGEIIILSDLPKLPSGKVDRQKLRLLLKERDEPEEAAVSSPRDEDTDGETLIQAIAECLDRHVSPTATLTSLGLDSLRAIRLAAMLRDRGLSVGVADILRARTVSDLKLCVQELQTLAPSPQVALKSFMSDLDRIVLENPSLRARKTEILDVMPCTSLQSAMLTAGFHEPEAYHNEMEFTVQENISLEVLRSGLEAICNQNEILRTGFVHWEDKPVAVVFRRVADSVIRLTSQESNLETSKRELTWLEPLQVTLTPGLPGRSHSMVIRVHHAVYDGWSMDAVLNDLWMYIQGHQLPQRPQFSKVVNHQYEEHRATREYQKRFWSDHLANWKRKPFPTLVEKPASEAARMIVTHDFKISRAVVQEASQRIGCGTPSLFVAALSLAWKGILGSDDFVIGTTTSGRALPIARIDDVIGPCMSALPVRVQYQQIETTDQLVKYVDDTLTSIIENSTLSLAEIRNLAGLRAFESLYDVLLTFQESLHSQAARSGPFSQVRHLDRIETKLLIEVEPTESGFSLQATYHEDVLDFGMATEILRQIQACLEQAIIPAGHSLPLAFDLELTAPSIDRHPAQESTEIPDLAAMFEEAAEQCANLDAIEFINALTIGNKSETLTYKDLNERANRTARWLQARGAQPCMVIGIMMEKSVLLYVCILAVIKAGCAYLPLLPTTPPLRVKEIMAQAAVNLCLVDRFDGDGTSEAIGTAWILPDLQDIQSFSESNLHITPDRNRLAYVIFTSGTTGVPKGVSVTQGNITSNIQHLRTLYPRESSKQPRLLQACSQAFDVSVFEIFYAWSAGMSLCSGTNDTLFADIEENIRALNITHLSLTPTVAAMIDPEKTPSVQFLVTAGEPLTRTVLNKWGSLLWQGYGPSETTNICTVKRMDTRYNIEHLGRTFPNTCAVVLQHHSQHVLPFGWVGELCFGGEQVAQGYMGDAHLTASKFFNHKRYGRLYRSGDLGRMLPDGSLVILGRIDTQVKLRGQRIEIAEIDQVLSEHQSLHSAVTLLVNRKRSPSVPCLASFITYNTSAKIEELEVLPFNRDLQSSIRAKLKARLPSYMIPTYIIPISRIPQTSSGKCDGGKLRMLFEHLPEEYLHFDAESQQGKDADSEWQPDEKIIRGAVAHSLGVAEAEIGRWSSLMGIGLDSISAIRVAKDLSAALNERISISTLLQYPCISLLAHHLREHRTGTPVHEPLLPVGVVNSAMKRFQGKPHKVSKVLPCTPLQEGMLSQGRDSYYNKVLLRLRSSPDLIQGIWNTLCSRHETLRTCFVTTNDRNNPVVQVVLEDWNIPWHSYSLKDLSMVTVIEEHMASLPEPVNSTVPPLSLALIKYRGSNFLSFICHHALYDGTAISILWREIETLAHGQSLPPPISYEPFLHEMKRMPKDWRSFWKQQLRNRGNRLVFPTLGGSSIAQQAIHTTRIEHRLDETRKILQSYQVGLLSLCQAAWATVLTMLTDSRDVMFGNVVSGRNVDVPGVDMLMAPCFNTIPIRCNWNESPQNRQALQNLQELNQKLLPYQFSPLREISRLARASRLFDTLLLVQQPLAEMDETIWTLEEDVGDMDVPLVCEVTPCPNLNSIAVKIYYDMSTLAADQVTAISKEFARAVSRLLTSPLAFVSMESCDGIEKRPAIIDTRSHNDEHADGSHDSSSDWLPLERLIRGYLEVLTETRPSSISKRASFFRLGIDSISAIQLSSMLKDQGYTVTPADVMENPSCEKLAQKLLQAPKSSTETTKQYDFDEFRQRASSQISRLIPEHLVIEDVLPCTPIQCAMARLASDDKDKYMNLIGFKLDSGTKPSHIIAAWDAVRHMHHMLRTAVIPVDSIKTPFAMVRYSHSSSELSWQYVESDDPSKLGVELKREFGNALLQSPHLPPWKVGIATVAGSEYMYLIIHHALYDALSLRTILRDLASALRGHQISPTSDPIEGLLEILAVKEGFHEKAEAFWRGLAPRVVVNRFPTLTPLRECGDQRQVALHVSRMSFSTVRERCRFQDVTVQALVESAWTRILAAYTGEDSVVFGITLSTRDSDATEKTPIPCLTTLPVVARNYASNSELLQSMVEHDVKLTGFRRSLLSDVQRWLGHPASALFDTLVTYQGHVQETDTQVPWTITDDIGLVEYPVALEVQPSSDDRLNLTLSFSPSVVPTEQAEYILRQFDAIMYGLLHHAENGSNDLFAADPNLFSVVPAAVQEILTETTCLHEFVESQAVKTPQAVALEFHASANSGPKTWTYTQLDETGSKVADILSTLNLEGSLIAVHFDKCPEAYFAILGALKAGFAFVALDPSMPRSRKEFIMQDSRACCLLTTASWVPDFEVPVAHQTIDIDHLSSFSLCGRDLRPTQISSASTCYCLYTSGTTGTPKGCEITHENAVQAMMAFRHLFRGRWNENSRWLQFAALHFDVSILEQYWTWSVGMTLVVTPREVILDDLAGTIARLQITHLDLTPSLARLLDPEDVPSLWNGVFITGGEQLRQEILDAWGPKGVIYNAYGPTEATIGVTTYSQVPQNGRPSNIGKQFLNVGTYVLHPGTDLPVLRGAVGELCIAGKLVGKGYINREDTTLERFPYLSNFSERVYRTGDLVRLLSDGSFDFLGRADDQVKLRGQRLELGEIDHVIRTAMPDIEDLATIVVTQKSLDRSVLVCFLSNGLGKQHPLQPMKGKDGLDRQAKAACRSKLPSYMVPTYFLEVPYIPLSINNKAEHKTLRKVFEDLSPDDLMNLASSDDIVMSRNGQIMLDKVTRAFSDFNPSLELRIQPSSSIFEAGVDSINVLLFVAALRRVGVNCSAAIVLQNPVVSDLAEALAEHGPDDTVSRVREARLAIRSAFHRYIPTVQSTLGWGIDKVEYIAPCTPLQEGMTTSTLSTRSRDAYFVSFDLRLSRDVNLMDLRNAWHTLVQQHAILRTVFLQTSEGCIQIACRDATLDWVECAAPSERAVRKLKWLESNKDSILKPMQFTILHDSDEKVLCLDIFHGIYDGASLQIMLQQVTDIYKGTTLSHTAPSFVDAISYGPLWDFGHCKDFWTNHLGDWKPSKLGLGARDLQQPTKLISADILLPRESIEGHLKRLHTTHQSLILAAWTSAQCQLLESMPTTGLVVGGRSLDLVGVEGTVGPLFNTVPFSAASCKGRRWTDIVKHCNTFSSAVLNFQHVSLREIQKWCSLGQHILDNLLTVQPEDLPSSDEPIWTVEESTATTDYPLALEAVIQKDGNVGLHLVADAQVVTKEVAEQLLVHMKQLLAMALEDGDTPWRQDQMENEKCSDAVLDPNVTNSDTLPEDFVWSERAMTLRRVIASVANCSSDSMGAYTSMVELGLDSIDVLRLAKKLRDNDVEIAPSTIMRCQTIAAMISATSDSAPPKNEPNHSQNMRDLEERLRSCLSSADRDLSNVETVLPTTPLQEGMIVAMLDSDFEQYYNHEVFQLHSEVDLHRLHTAWNSIIEANPILRTGFAEVTDEAIEMSFCQIVHTPEDLQISHHDIKDLSESEALFDLSKALARRSMGWDHLLQIRFASTGSERYMIVTMAHALYDGWSLRLIYQDLWRAYESSLVAHPSLDYYLSRYANRDDTGDRKFWESFLHAADPTLLSSKGEASSEIAEVYHDEVLSKISGSAITAFCREKGVSLQTLCYGCWSVALARRAGQLDVSFGAVLAGRDFEGAEELVFPTMNTVVQRCIISGTCASFLSYLEQNMQSIRPRQSFPLRKALSAATGGRPLFDSIFMVQRNLDTDQTSYESMFTPVMGFSETEYPLCGESEMSGEQLIWRVTSRSSLYREPEVALLLSELDSTLEYLMKTPDRNILDMQGDKVSICGFEGTVLRDVDIGIEADSETRDDHSAWSAKASEIAEVLSIISHVPANEIKPSNSIYHLGLDSITAIKVSSLLRQRGIMLRPRELLQASDISEMARLAEERAVDQGKETSVQTPQATAWVPPASIEVASVLAQYGLSESDVESIIPALPMQLYMMRSWYDSDGAIFFPEFRVKLPPSTRPAQVDRAWEVAREEMPLLRTFFCLTDLEEYPIIQVIAKHGHAITSGPWSTCWAEAGDDDNVLLVLKIHHALYDAFSLTEVLKRLVCLSSESSSAAMDYPLQPWLERASKQSLDAQATRREHFWKEYLGPGAGEVKQMPVGKVTDCKERTSHVDSDTGCSASLLRRAAAASGTSVQALFLAACAKSIASETHGDSYNGLITLGLYFANREADGLPACYPTLDIIPIKVQVQSGNPDLVHSAHQVQKDLNAISSQGVAEVSLLEIKRWTGITIDRVVNFIAKGSGDDDSEQDLQFLPPGDEAAEQVKGVASPEIFRDWNSALLKEAYPPTIEIEASLDDKVLTVGVFGPQILVSAQEASSTVRRISSALLAWLA</sequence>
<protein>
    <recommendedName>
        <fullName evidence="6">Carrier domain-containing protein</fullName>
    </recommendedName>
</protein>
<dbReference type="InterPro" id="IPR023213">
    <property type="entry name" value="CAT-like_dom_sf"/>
</dbReference>
<dbReference type="CDD" id="cd19542">
    <property type="entry name" value="CT_NRPS-like"/>
    <property type="match status" value="1"/>
</dbReference>